<dbReference type="InterPro" id="IPR043736">
    <property type="entry name" value="DUF5681"/>
</dbReference>
<proteinExistence type="predicted"/>
<sequence length="199" mass="21398">MSNDDNNEDRDTPAHDRGIETGAGNEGHQDHGGSADTPAAGSSDAEPAARGADLAAQPPGGAAKPVRQKNGRFAKGHSGNSRGRPPKLPHGPFLSQHRRDIIEIMQEEITANTPKGRIKIPIQTAILRSLTGRALKGDLRAIQVATTWYHTALKELYGINHKLPLADPYLEILTDETNELGAEAIAAMSAELEKLRKLR</sequence>
<name>A0ABV7DZZ0_9RHOB</name>
<organism evidence="3 4">
    <name type="scientific">Tabrizicola soli</name>
    <dbReference type="NCBI Taxonomy" id="2185115"/>
    <lineage>
        <taxon>Bacteria</taxon>
        <taxon>Pseudomonadati</taxon>
        <taxon>Pseudomonadota</taxon>
        <taxon>Alphaproteobacteria</taxon>
        <taxon>Rhodobacterales</taxon>
        <taxon>Paracoccaceae</taxon>
        <taxon>Tabrizicola</taxon>
    </lineage>
</organism>
<feature type="domain" description="DUF5681" evidence="2">
    <location>
        <begin position="69"/>
        <end position="150"/>
    </location>
</feature>
<dbReference type="Pfam" id="PF18932">
    <property type="entry name" value="DUF5681"/>
    <property type="match status" value="1"/>
</dbReference>
<evidence type="ECO:0000259" key="2">
    <source>
        <dbReference type="Pfam" id="PF18932"/>
    </source>
</evidence>
<dbReference type="Proteomes" id="UP001595445">
    <property type="component" value="Unassembled WGS sequence"/>
</dbReference>
<dbReference type="EMBL" id="JBHRSM010000039">
    <property type="protein sequence ID" value="MFC3087915.1"/>
    <property type="molecule type" value="Genomic_DNA"/>
</dbReference>
<keyword evidence="4" id="KW-1185">Reference proteome</keyword>
<feature type="compositionally biased region" description="Basic and acidic residues" evidence="1">
    <location>
        <begin position="9"/>
        <end position="19"/>
    </location>
</feature>
<evidence type="ECO:0000313" key="3">
    <source>
        <dbReference type="EMBL" id="MFC3087915.1"/>
    </source>
</evidence>
<evidence type="ECO:0000313" key="4">
    <source>
        <dbReference type="Proteomes" id="UP001595445"/>
    </source>
</evidence>
<gene>
    <name evidence="3" type="ORF">ACFOD6_17880</name>
</gene>
<evidence type="ECO:0000256" key="1">
    <source>
        <dbReference type="SAM" id="MobiDB-lite"/>
    </source>
</evidence>
<comment type="caution">
    <text evidence="3">The sequence shown here is derived from an EMBL/GenBank/DDBJ whole genome shotgun (WGS) entry which is preliminary data.</text>
</comment>
<protein>
    <submittedName>
        <fullName evidence="3">DUF5681 domain-containing protein</fullName>
    </submittedName>
</protein>
<reference evidence="4" key="1">
    <citation type="journal article" date="2019" name="Int. J. Syst. Evol. Microbiol.">
        <title>The Global Catalogue of Microorganisms (GCM) 10K type strain sequencing project: providing services to taxonomists for standard genome sequencing and annotation.</title>
        <authorList>
            <consortium name="The Broad Institute Genomics Platform"/>
            <consortium name="The Broad Institute Genome Sequencing Center for Infectious Disease"/>
            <person name="Wu L."/>
            <person name="Ma J."/>
        </authorList>
    </citation>
    <scope>NUCLEOTIDE SEQUENCE [LARGE SCALE GENOMIC DNA]</scope>
    <source>
        <strain evidence="4">KCTC 62102</strain>
    </source>
</reference>
<feature type="region of interest" description="Disordered" evidence="1">
    <location>
        <begin position="1"/>
        <end position="95"/>
    </location>
</feature>
<dbReference type="RefSeq" id="WP_197647784.1">
    <property type="nucleotide sequence ID" value="NZ_JAEACP010000044.1"/>
</dbReference>
<accession>A0ABV7DZZ0</accession>
<feature type="compositionally biased region" description="Basic residues" evidence="1">
    <location>
        <begin position="66"/>
        <end position="75"/>
    </location>
</feature>